<comment type="caution">
    <text evidence="2">The sequence shown here is derived from an EMBL/GenBank/DDBJ whole genome shotgun (WGS) entry which is preliminary data.</text>
</comment>
<proteinExistence type="predicted"/>
<evidence type="ECO:0000313" key="2">
    <source>
        <dbReference type="EMBL" id="KAK3058141.1"/>
    </source>
</evidence>
<keyword evidence="3" id="KW-1185">Reference proteome</keyword>
<evidence type="ECO:0000313" key="3">
    <source>
        <dbReference type="Proteomes" id="UP001271007"/>
    </source>
</evidence>
<dbReference type="EMBL" id="JAWDJX010000002">
    <property type="protein sequence ID" value="KAK3058141.1"/>
    <property type="molecule type" value="Genomic_DNA"/>
</dbReference>
<feature type="region of interest" description="Disordered" evidence="1">
    <location>
        <begin position="1"/>
        <end position="101"/>
    </location>
</feature>
<organism evidence="2 3">
    <name type="scientific">Extremus antarcticus</name>
    <dbReference type="NCBI Taxonomy" id="702011"/>
    <lineage>
        <taxon>Eukaryota</taxon>
        <taxon>Fungi</taxon>
        <taxon>Dikarya</taxon>
        <taxon>Ascomycota</taxon>
        <taxon>Pezizomycotina</taxon>
        <taxon>Dothideomycetes</taxon>
        <taxon>Dothideomycetidae</taxon>
        <taxon>Mycosphaerellales</taxon>
        <taxon>Extremaceae</taxon>
        <taxon>Extremus</taxon>
    </lineage>
</organism>
<feature type="compositionally biased region" description="Low complexity" evidence="1">
    <location>
        <begin position="48"/>
        <end position="58"/>
    </location>
</feature>
<feature type="compositionally biased region" description="Polar residues" evidence="1">
    <location>
        <begin position="59"/>
        <end position="73"/>
    </location>
</feature>
<protein>
    <submittedName>
        <fullName evidence="2">Uncharacterized protein</fullName>
    </submittedName>
</protein>
<accession>A0AAJ0GIE3</accession>
<dbReference type="Proteomes" id="UP001271007">
    <property type="component" value="Unassembled WGS sequence"/>
</dbReference>
<evidence type="ECO:0000256" key="1">
    <source>
        <dbReference type="SAM" id="MobiDB-lite"/>
    </source>
</evidence>
<feature type="compositionally biased region" description="Basic and acidic residues" evidence="1">
    <location>
        <begin position="300"/>
        <end position="331"/>
    </location>
</feature>
<sequence>MTSLGLPSSHLDGPIAKKRKLSNPSCPTPQYRKRHHQASATMQAAGESNTAATNTTTSPYFTHTSHDTPSANMASPAVTDDANDNEKKHTLHDLTPQQRQESYRKVFSTKVEPLTHIEGPEVSGAELNFENEIFDAYLRYTTFAVKVWLNYDPTARRFYNHTDQRFASCGIIVLTPSQRKKIVANIAENAEFGRVRFELGTPFTSLADVTVRVVRSTLDVGMQLKVSAKYHVNEHQHGELAGDIEVVERELQEFNIPYGRKGLCLQDLVQLAKVFRRQQTTEEAADYHQQPDDSVWTEVDNDRENNTGYIDKHRGYNEGGSRRAPSEDDGGKGGYGGWVIGGALRV</sequence>
<dbReference type="AlphaFoldDB" id="A0AAJ0GIE3"/>
<reference evidence="2" key="1">
    <citation type="submission" date="2023-04" db="EMBL/GenBank/DDBJ databases">
        <title>Black Yeasts Isolated from many extreme environments.</title>
        <authorList>
            <person name="Coleine C."/>
            <person name="Stajich J.E."/>
            <person name="Selbmann L."/>
        </authorList>
    </citation>
    <scope>NUCLEOTIDE SEQUENCE</scope>
    <source>
        <strain evidence="2">CCFEE 5312</strain>
    </source>
</reference>
<gene>
    <name evidence="2" type="ORF">LTR09_001219</name>
</gene>
<feature type="region of interest" description="Disordered" evidence="1">
    <location>
        <begin position="282"/>
        <end position="334"/>
    </location>
</feature>
<name>A0AAJ0GIE3_9PEZI</name>